<dbReference type="Pfam" id="PF00106">
    <property type="entry name" value="adh_short"/>
    <property type="match status" value="1"/>
</dbReference>
<proteinExistence type="inferred from homology"/>
<dbReference type="InterPro" id="IPR002347">
    <property type="entry name" value="SDR_fam"/>
</dbReference>
<dbReference type="PRINTS" id="PR00081">
    <property type="entry name" value="GDHRDH"/>
</dbReference>
<feature type="coiled-coil region" evidence="4">
    <location>
        <begin position="251"/>
        <end position="278"/>
    </location>
</feature>
<reference evidence="5 6" key="1">
    <citation type="submission" date="2017-12" db="EMBL/GenBank/DDBJ databases">
        <title>Complete genome sequence of Spiroplasma floricola 23-6 (ATCC 29989).</title>
        <authorList>
            <person name="Tsai Y.-M."/>
            <person name="Wu P.-S."/>
            <person name="Lo W.-S."/>
            <person name="Kuo C.-H."/>
        </authorList>
    </citation>
    <scope>NUCLEOTIDE SEQUENCE [LARGE SCALE GENOMIC DNA]</scope>
    <source>
        <strain evidence="5 6">23-6</strain>
    </source>
</reference>
<sequence length="278" mass="31429">MKNKVWFITGASQGFGLIFVKKLLDKGHFVCATSRSPEKIIEQVGKNENLLALKVDLSDQKQLDKAMKECVNKFDSVDILLNNAGYGQLWTFEETSDEEIRKCFEVNFFGTLNATRAALPYMRKQGYGHIFTTSSIWGYVGDPYISTYAAVKFATDGWSEALSHELKGLNIGISCIKPGGFRTNFLEATSMVTGEDKISDYKKARDQYFEALVKFNKKQDGDPEKYCDFIINLTSKSAKPPLHIFTGRDAYKDAEDKMKKISNDMKELEKEATNLHVD</sequence>
<dbReference type="SUPFAM" id="SSF51735">
    <property type="entry name" value="NAD(P)-binding Rossmann-fold domains"/>
    <property type="match status" value="1"/>
</dbReference>
<dbReference type="PANTHER" id="PTHR43976">
    <property type="entry name" value="SHORT CHAIN DEHYDROGENASE"/>
    <property type="match status" value="1"/>
</dbReference>
<dbReference type="Gene3D" id="3.40.50.720">
    <property type="entry name" value="NAD(P)-binding Rossmann-like Domain"/>
    <property type="match status" value="1"/>
</dbReference>
<dbReference type="GO" id="GO:0016491">
    <property type="term" value="F:oxidoreductase activity"/>
    <property type="evidence" value="ECO:0007669"/>
    <property type="project" value="UniProtKB-KW"/>
</dbReference>
<dbReference type="OrthoDB" id="9775296at2"/>
<evidence type="ECO:0000313" key="5">
    <source>
        <dbReference type="EMBL" id="AUB31580.1"/>
    </source>
</evidence>
<dbReference type="PRINTS" id="PR00080">
    <property type="entry name" value="SDRFAMILY"/>
</dbReference>
<keyword evidence="4" id="KW-0175">Coiled coil</keyword>
<dbReference type="PANTHER" id="PTHR43976:SF16">
    <property type="entry name" value="SHORT-CHAIN DEHYDROGENASE_REDUCTASE FAMILY PROTEIN"/>
    <property type="match status" value="1"/>
</dbReference>
<name>A0A2K8SFG7_9MOLU</name>
<dbReference type="CDD" id="cd05374">
    <property type="entry name" value="17beta-HSD-like_SDR_c"/>
    <property type="match status" value="1"/>
</dbReference>
<dbReference type="AlphaFoldDB" id="A0A2K8SFG7"/>
<dbReference type="InterPro" id="IPR036291">
    <property type="entry name" value="NAD(P)-bd_dom_sf"/>
</dbReference>
<dbReference type="InterPro" id="IPR051911">
    <property type="entry name" value="SDR_oxidoreductase"/>
</dbReference>
<accession>A0A2K8SFG7</accession>
<gene>
    <name evidence="5" type="ORF">SFLOR_v1c05280</name>
</gene>
<dbReference type="RefSeq" id="WP_100916566.1">
    <property type="nucleotide sequence ID" value="NZ_CP025057.1"/>
</dbReference>
<dbReference type="KEGG" id="sfz:SFLOR_v1c05280"/>
<evidence type="ECO:0000256" key="4">
    <source>
        <dbReference type="SAM" id="Coils"/>
    </source>
</evidence>
<evidence type="ECO:0000256" key="2">
    <source>
        <dbReference type="ARBA" id="ARBA00023002"/>
    </source>
</evidence>
<evidence type="ECO:0000313" key="6">
    <source>
        <dbReference type="Proteomes" id="UP000231823"/>
    </source>
</evidence>
<evidence type="ECO:0000256" key="1">
    <source>
        <dbReference type="ARBA" id="ARBA00006484"/>
    </source>
</evidence>
<dbReference type="Proteomes" id="UP000231823">
    <property type="component" value="Chromosome"/>
</dbReference>
<organism evidence="5 6">
    <name type="scientific">Spiroplasma floricola 23-6</name>
    <dbReference type="NCBI Taxonomy" id="1336749"/>
    <lineage>
        <taxon>Bacteria</taxon>
        <taxon>Bacillati</taxon>
        <taxon>Mycoplasmatota</taxon>
        <taxon>Mollicutes</taxon>
        <taxon>Entomoplasmatales</taxon>
        <taxon>Spiroplasmataceae</taxon>
        <taxon>Spiroplasma</taxon>
    </lineage>
</organism>
<comment type="similarity">
    <text evidence="1 3">Belongs to the short-chain dehydrogenases/reductases (SDR) family.</text>
</comment>
<dbReference type="EMBL" id="CP025057">
    <property type="protein sequence ID" value="AUB31580.1"/>
    <property type="molecule type" value="Genomic_DNA"/>
</dbReference>
<protein>
    <submittedName>
        <fullName evidence="5">Short-chain dehydrogenase/reductase</fullName>
    </submittedName>
</protein>
<evidence type="ECO:0000256" key="3">
    <source>
        <dbReference type="RuleBase" id="RU000363"/>
    </source>
</evidence>
<keyword evidence="2" id="KW-0560">Oxidoreductase</keyword>
<keyword evidence="6" id="KW-1185">Reference proteome</keyword>